<evidence type="ECO:0000256" key="12">
    <source>
        <dbReference type="RuleBase" id="RU365022"/>
    </source>
</evidence>
<keyword evidence="10 12" id="KW-0051">Antiviral defense</keyword>
<keyword evidence="7 12" id="KW-0269">Exonuclease</keyword>
<evidence type="ECO:0000256" key="2">
    <source>
        <dbReference type="ARBA" id="ARBA00012768"/>
    </source>
</evidence>
<dbReference type="InterPro" id="IPR013343">
    <property type="entry name" value="CRISPR-assoc_prot_Cas4"/>
</dbReference>
<dbReference type="PANTHER" id="PTHR36531">
    <property type="entry name" value="CRISPR-ASSOCIATED EXONUCLEASE CAS4"/>
    <property type="match status" value="1"/>
</dbReference>
<evidence type="ECO:0000256" key="11">
    <source>
        <dbReference type="ARBA" id="ARBA00023211"/>
    </source>
</evidence>
<keyword evidence="5 12" id="KW-0479">Metal-binding</keyword>
<evidence type="ECO:0000256" key="6">
    <source>
        <dbReference type="ARBA" id="ARBA00022801"/>
    </source>
</evidence>
<evidence type="ECO:0000256" key="7">
    <source>
        <dbReference type="ARBA" id="ARBA00022839"/>
    </source>
</evidence>
<evidence type="ECO:0000256" key="8">
    <source>
        <dbReference type="ARBA" id="ARBA00023004"/>
    </source>
</evidence>
<dbReference type="GO" id="GO:0046872">
    <property type="term" value="F:metal ion binding"/>
    <property type="evidence" value="ECO:0007669"/>
    <property type="project" value="UniProtKB-KW"/>
</dbReference>
<evidence type="ECO:0000313" key="14">
    <source>
        <dbReference type="EMBL" id="SDG28397.1"/>
    </source>
</evidence>
<evidence type="ECO:0000259" key="13">
    <source>
        <dbReference type="Pfam" id="PF01930"/>
    </source>
</evidence>
<comment type="similarity">
    <text evidence="1 12">Belongs to the CRISPR-associated exonuclease Cas4 family.</text>
</comment>
<keyword evidence="11 12" id="KW-0464">Manganese</keyword>
<dbReference type="Pfam" id="PF01930">
    <property type="entry name" value="Cas_Cas4"/>
    <property type="match status" value="1"/>
</dbReference>
<evidence type="ECO:0000256" key="3">
    <source>
        <dbReference type="ARBA" id="ARBA00020049"/>
    </source>
</evidence>
<organism evidence="14 15">
    <name type="scientific">Thermoanaerobacter thermohydrosulfuricus</name>
    <name type="common">Clostridium thermohydrosulfuricum</name>
    <dbReference type="NCBI Taxonomy" id="1516"/>
    <lineage>
        <taxon>Bacteria</taxon>
        <taxon>Bacillati</taxon>
        <taxon>Bacillota</taxon>
        <taxon>Clostridia</taxon>
        <taxon>Thermoanaerobacterales</taxon>
        <taxon>Thermoanaerobacteraceae</taxon>
        <taxon>Thermoanaerobacter</taxon>
    </lineage>
</organism>
<dbReference type="Proteomes" id="UP000183404">
    <property type="component" value="Unassembled WGS sequence"/>
</dbReference>
<keyword evidence="4 12" id="KW-0540">Nuclease</keyword>
<comment type="cofactor">
    <cofactor evidence="12">
        <name>iron-sulfur cluster</name>
        <dbReference type="ChEBI" id="CHEBI:30408"/>
    </cofactor>
</comment>
<dbReference type="GO" id="GO:0051536">
    <property type="term" value="F:iron-sulfur cluster binding"/>
    <property type="evidence" value="ECO:0007669"/>
    <property type="project" value="UniProtKB-KW"/>
</dbReference>
<dbReference type="RefSeq" id="WP_004400559.1">
    <property type="nucleotide sequence ID" value="NZ_FNBS01000058.1"/>
</dbReference>
<keyword evidence="8 12" id="KW-0408">Iron</keyword>
<dbReference type="NCBIfam" id="TIGR00372">
    <property type="entry name" value="cas4"/>
    <property type="match status" value="1"/>
</dbReference>
<sequence>MILNIIFLFFTIYLLIQSVIEQRPFYKKMRRSIGFRGGKIIYIDKSQEVKEKGLIYGKLLKSDKYGLSGKPDYIYQLGEELVPVELKSSEADDSPYYKDVMQLVAYFLIIEDVYQKRVKRGRIVYRNTMFEVYNRRHLRKELFNILKQMEKMQEGDYYPEVNPSFALCRFCLCRDTVCEIYKNTSK</sequence>
<evidence type="ECO:0000313" key="15">
    <source>
        <dbReference type="Proteomes" id="UP000183404"/>
    </source>
</evidence>
<dbReference type="EC" id="3.1.12.1" evidence="2 12"/>
<protein>
    <recommendedName>
        <fullName evidence="3 12">CRISPR-associated exonuclease Cas4</fullName>
        <ecNumber evidence="2 12">3.1.12.1</ecNumber>
    </recommendedName>
</protein>
<proteinExistence type="inferred from homology"/>
<evidence type="ECO:0000256" key="5">
    <source>
        <dbReference type="ARBA" id="ARBA00022723"/>
    </source>
</evidence>
<accession>A0A1G7SZA6</accession>
<reference evidence="14 15" key="1">
    <citation type="submission" date="2016-10" db="EMBL/GenBank/DDBJ databases">
        <authorList>
            <person name="de Groot N.N."/>
        </authorList>
    </citation>
    <scope>NUCLEOTIDE SEQUENCE [LARGE SCALE GENOMIC DNA]</scope>
    <source>
        <strain evidence="14 15">DSM 569</strain>
    </source>
</reference>
<evidence type="ECO:0000256" key="9">
    <source>
        <dbReference type="ARBA" id="ARBA00023014"/>
    </source>
</evidence>
<dbReference type="InterPro" id="IPR051827">
    <property type="entry name" value="Cas4_exonuclease"/>
</dbReference>
<dbReference type="PANTHER" id="PTHR36531:SF2">
    <property type="entry name" value="CRISPR-ASSOCIATED EXONUCLEASE CAS4"/>
    <property type="match status" value="1"/>
</dbReference>
<dbReference type="GO" id="GO:0004527">
    <property type="term" value="F:exonuclease activity"/>
    <property type="evidence" value="ECO:0007669"/>
    <property type="project" value="UniProtKB-KW"/>
</dbReference>
<evidence type="ECO:0000256" key="1">
    <source>
        <dbReference type="ARBA" id="ARBA00009189"/>
    </source>
</evidence>
<evidence type="ECO:0000256" key="4">
    <source>
        <dbReference type="ARBA" id="ARBA00022722"/>
    </source>
</evidence>
<dbReference type="GO" id="GO:0051607">
    <property type="term" value="P:defense response to virus"/>
    <property type="evidence" value="ECO:0007669"/>
    <property type="project" value="UniProtKB-KW"/>
</dbReference>
<keyword evidence="9 12" id="KW-0411">Iron-sulfur</keyword>
<comment type="cofactor">
    <cofactor evidence="12">
        <name>Mg(2+)</name>
        <dbReference type="ChEBI" id="CHEBI:18420"/>
    </cofactor>
    <cofactor evidence="12">
        <name>Mn(2+)</name>
        <dbReference type="ChEBI" id="CHEBI:29035"/>
    </cofactor>
    <text evidence="12">Mg(2+) or Mn(2+) required for ssDNA cleavage activity.</text>
</comment>
<gene>
    <name evidence="14" type="ORF">SAMN04244560_02077</name>
</gene>
<evidence type="ECO:0000256" key="10">
    <source>
        <dbReference type="ARBA" id="ARBA00023118"/>
    </source>
</evidence>
<feature type="domain" description="DUF83" evidence="13">
    <location>
        <begin position="63"/>
        <end position="173"/>
    </location>
</feature>
<dbReference type="InterPro" id="IPR011604">
    <property type="entry name" value="PDDEXK-like_dom_sf"/>
</dbReference>
<name>A0A1G7SZA6_THETY</name>
<dbReference type="EMBL" id="FNBS01000058">
    <property type="protein sequence ID" value="SDG28397.1"/>
    <property type="molecule type" value="Genomic_DNA"/>
</dbReference>
<dbReference type="Gene3D" id="3.90.320.10">
    <property type="match status" value="1"/>
</dbReference>
<dbReference type="AlphaFoldDB" id="A0A1G7SZA6"/>
<dbReference type="InterPro" id="IPR022765">
    <property type="entry name" value="Dna2/Cas4_DUF83"/>
</dbReference>
<comment type="function">
    <text evidence="12">CRISPR (clustered regularly interspaced short palindromic repeat) is an adaptive immune system that provides protection against mobile genetic elements (viruses, transposable elements and conjugative plasmids). CRISPR clusters contain sequences complementary to antecedent mobile elements and target invading nucleic acids. CRISPR clusters are transcribed and processed into CRISPR RNA (crRNA).</text>
</comment>
<keyword evidence="6 12" id="KW-0378">Hydrolase</keyword>